<organism evidence="2 3">
    <name type="scientific">Eimeria necatrix</name>
    <dbReference type="NCBI Taxonomy" id="51315"/>
    <lineage>
        <taxon>Eukaryota</taxon>
        <taxon>Sar</taxon>
        <taxon>Alveolata</taxon>
        <taxon>Apicomplexa</taxon>
        <taxon>Conoidasida</taxon>
        <taxon>Coccidia</taxon>
        <taxon>Eucoccidiorida</taxon>
        <taxon>Eimeriorina</taxon>
        <taxon>Eimeriidae</taxon>
        <taxon>Eimeria</taxon>
    </lineage>
</organism>
<dbReference type="AlphaFoldDB" id="U6MSL9"/>
<protein>
    <submittedName>
        <fullName evidence="2">Uncharacterized protein</fullName>
    </submittedName>
</protein>
<feature type="compositionally biased region" description="Low complexity" evidence="1">
    <location>
        <begin position="17"/>
        <end position="30"/>
    </location>
</feature>
<dbReference type="VEuPathDB" id="ToxoDB:ENH_00075670"/>
<keyword evidence="3" id="KW-1185">Reference proteome</keyword>
<sequence length="138" mass="12815">MESYTSSSGGPLGPGLGALHSSHSSASSHGGAPGGGPPERGPPGGPLSYGVPSYPAGGPPRGPPLHLYNGDAAEASGDSSLGLKEAPGRQSDLSNFLSRGTGGPPGLGGPPGGGGPPGFGGPPGLGGPLFGSSSKLAA</sequence>
<reference evidence="2" key="1">
    <citation type="submission" date="2013-10" db="EMBL/GenBank/DDBJ databases">
        <title>Genomic analysis of the causative agents of coccidiosis in chickens.</title>
        <authorList>
            <person name="Reid A.J."/>
            <person name="Blake D."/>
            <person name="Billington K."/>
            <person name="Browne H."/>
            <person name="Dunn M."/>
            <person name="Hung S."/>
            <person name="Kawahara F."/>
            <person name="Miranda-Saavedra D."/>
            <person name="Mourier T."/>
            <person name="Nagra H."/>
            <person name="Otto T.D."/>
            <person name="Rawlings N."/>
            <person name="Sanchez A."/>
            <person name="Sanders M."/>
            <person name="Subramaniam C."/>
            <person name="Tay Y."/>
            <person name="Dear P."/>
            <person name="Doerig C."/>
            <person name="Gruber A."/>
            <person name="Parkinson J."/>
            <person name="Shirley M."/>
            <person name="Wan K.L."/>
            <person name="Berriman M."/>
            <person name="Tomley F."/>
            <person name="Pain A."/>
        </authorList>
    </citation>
    <scope>NUCLEOTIDE SEQUENCE [LARGE SCALE GENOMIC DNA]</scope>
    <source>
        <strain evidence="2">Houghton</strain>
    </source>
</reference>
<dbReference type="EMBL" id="HG722986">
    <property type="protein sequence ID" value="CDJ64650.1"/>
    <property type="molecule type" value="Genomic_DNA"/>
</dbReference>
<accession>U6MSL9</accession>
<feature type="non-terminal residue" evidence="2">
    <location>
        <position position="138"/>
    </location>
</feature>
<feature type="compositionally biased region" description="Pro residues" evidence="1">
    <location>
        <begin position="35"/>
        <end position="45"/>
    </location>
</feature>
<proteinExistence type="predicted"/>
<evidence type="ECO:0000313" key="3">
    <source>
        <dbReference type="Proteomes" id="UP000030754"/>
    </source>
</evidence>
<name>U6MSL9_9EIME</name>
<dbReference type="RefSeq" id="XP_013433117.1">
    <property type="nucleotide sequence ID" value="XM_013577663.1"/>
</dbReference>
<reference evidence="2" key="2">
    <citation type="submission" date="2013-10" db="EMBL/GenBank/DDBJ databases">
        <authorList>
            <person name="Aslett M."/>
        </authorList>
    </citation>
    <scope>NUCLEOTIDE SEQUENCE [LARGE SCALE GENOMIC DNA]</scope>
    <source>
        <strain evidence="2">Houghton</strain>
    </source>
</reference>
<gene>
    <name evidence="2" type="ORF">ENH_00075670</name>
</gene>
<feature type="compositionally biased region" description="Gly residues" evidence="1">
    <location>
        <begin position="100"/>
        <end position="129"/>
    </location>
</feature>
<evidence type="ECO:0000256" key="1">
    <source>
        <dbReference type="SAM" id="MobiDB-lite"/>
    </source>
</evidence>
<evidence type="ECO:0000313" key="2">
    <source>
        <dbReference type="EMBL" id="CDJ64650.1"/>
    </source>
</evidence>
<dbReference type="Proteomes" id="UP000030754">
    <property type="component" value="Unassembled WGS sequence"/>
</dbReference>
<dbReference type="GeneID" id="25477697"/>
<feature type="region of interest" description="Disordered" evidence="1">
    <location>
        <begin position="1"/>
        <end position="138"/>
    </location>
</feature>